<dbReference type="Gene3D" id="1.10.3730.10">
    <property type="entry name" value="ProC C-terminal domain-like"/>
    <property type="match status" value="1"/>
</dbReference>
<comment type="catalytic activity">
    <reaction evidence="6">
        <text>L-proline + NADP(+) = (S)-1-pyrroline-5-carboxylate + NADPH + 2 H(+)</text>
        <dbReference type="Rhea" id="RHEA:14109"/>
        <dbReference type="ChEBI" id="CHEBI:15378"/>
        <dbReference type="ChEBI" id="CHEBI:17388"/>
        <dbReference type="ChEBI" id="CHEBI:57783"/>
        <dbReference type="ChEBI" id="CHEBI:58349"/>
        <dbReference type="ChEBI" id="CHEBI:60039"/>
        <dbReference type="EC" id="1.5.1.2"/>
    </reaction>
</comment>
<evidence type="ECO:0000313" key="12">
    <source>
        <dbReference type="Proteomes" id="UP000184016"/>
    </source>
</evidence>
<comment type="catalytic activity">
    <reaction evidence="6">
        <text>L-proline + NAD(+) = (S)-1-pyrroline-5-carboxylate + NADH + 2 H(+)</text>
        <dbReference type="Rhea" id="RHEA:14105"/>
        <dbReference type="ChEBI" id="CHEBI:15378"/>
        <dbReference type="ChEBI" id="CHEBI:17388"/>
        <dbReference type="ChEBI" id="CHEBI:57540"/>
        <dbReference type="ChEBI" id="CHEBI:57945"/>
        <dbReference type="ChEBI" id="CHEBI:60039"/>
        <dbReference type="EC" id="1.5.1.2"/>
    </reaction>
</comment>
<keyword evidence="6" id="KW-0028">Amino-acid biosynthesis</keyword>
<comment type="similarity">
    <text evidence="1 6">Belongs to the pyrroline-5-carboxylate reductase family.</text>
</comment>
<name>A0A1M6M1Q4_9BACL</name>
<evidence type="ECO:0000256" key="7">
    <source>
        <dbReference type="NCBIfam" id="TIGR00112"/>
    </source>
</evidence>
<evidence type="ECO:0000259" key="10">
    <source>
        <dbReference type="Pfam" id="PF14748"/>
    </source>
</evidence>
<dbReference type="UniPathway" id="UPA00098">
    <property type="reaction ID" value="UER00361"/>
</dbReference>
<dbReference type="FunFam" id="1.10.3730.10:FF:000001">
    <property type="entry name" value="Pyrroline-5-carboxylate reductase"/>
    <property type="match status" value="1"/>
</dbReference>
<dbReference type="PANTHER" id="PTHR11645:SF49">
    <property type="entry name" value="PYRROLINE-5-CARBOXYLATE REDUCTASE 1"/>
    <property type="match status" value="1"/>
</dbReference>
<accession>A0A1M6M1Q4</accession>
<dbReference type="PANTHER" id="PTHR11645">
    <property type="entry name" value="PYRROLINE-5-CARBOXYLATE REDUCTASE"/>
    <property type="match status" value="1"/>
</dbReference>
<evidence type="ECO:0000313" key="11">
    <source>
        <dbReference type="EMBL" id="SHJ77240.1"/>
    </source>
</evidence>
<keyword evidence="6" id="KW-0963">Cytoplasm</keyword>
<dbReference type="InterPro" id="IPR028939">
    <property type="entry name" value="P5C_Rdtase_cat_N"/>
</dbReference>
<protein>
    <recommendedName>
        <fullName evidence="6 7">Pyrroline-5-carboxylate reductase</fullName>
        <shortName evidence="6">P5C reductase</shortName>
        <shortName evidence="6">P5CR</shortName>
        <ecNumber evidence="6 7">1.5.1.2</ecNumber>
    </recommendedName>
    <alternativeName>
        <fullName evidence="6">PCA reductase</fullName>
    </alternativeName>
</protein>
<dbReference type="Proteomes" id="UP000184016">
    <property type="component" value="Unassembled WGS sequence"/>
</dbReference>
<reference evidence="12" key="1">
    <citation type="submission" date="2016-11" db="EMBL/GenBank/DDBJ databases">
        <authorList>
            <person name="Varghese N."/>
            <person name="Submissions S."/>
        </authorList>
    </citation>
    <scope>NUCLEOTIDE SEQUENCE [LARGE SCALE GENOMIC DNA]</scope>
    <source>
        <strain evidence="12">USBA-503</strain>
    </source>
</reference>
<comment type="pathway">
    <text evidence="6">Amino-acid biosynthesis; L-proline biosynthesis; L-proline from L-glutamate 5-semialdehyde: step 1/1.</text>
</comment>
<dbReference type="RefSeq" id="WP_072873047.1">
    <property type="nucleotide sequence ID" value="NZ_FRAF01000003.1"/>
</dbReference>
<evidence type="ECO:0000256" key="3">
    <source>
        <dbReference type="ARBA" id="ARBA00022857"/>
    </source>
</evidence>
<dbReference type="InterPro" id="IPR000304">
    <property type="entry name" value="Pyrroline-COOH_reductase"/>
</dbReference>
<keyword evidence="4 6" id="KW-0560">Oxidoreductase</keyword>
<dbReference type="InterPro" id="IPR008927">
    <property type="entry name" value="6-PGluconate_DH-like_C_sf"/>
</dbReference>
<dbReference type="InterPro" id="IPR036291">
    <property type="entry name" value="NAD(P)-bd_dom_sf"/>
</dbReference>
<feature type="binding site" evidence="8">
    <location>
        <begin position="85"/>
        <end position="88"/>
    </location>
    <ligand>
        <name>NADP(+)</name>
        <dbReference type="ChEBI" id="CHEBI:58349"/>
    </ligand>
</feature>
<dbReference type="HAMAP" id="MF_01925">
    <property type="entry name" value="P5C_reductase"/>
    <property type="match status" value="1"/>
</dbReference>
<dbReference type="GO" id="GO:0004735">
    <property type="term" value="F:pyrroline-5-carboxylate reductase activity"/>
    <property type="evidence" value="ECO:0007669"/>
    <property type="project" value="UniProtKB-UniRule"/>
</dbReference>
<keyword evidence="2 6" id="KW-0641">Proline biosynthesis</keyword>
<feature type="domain" description="Pyrroline-5-carboxylate reductase dimerisation" evidence="10">
    <location>
        <begin position="176"/>
        <end position="280"/>
    </location>
</feature>
<feature type="binding site" evidence="8">
    <location>
        <begin position="23"/>
        <end position="28"/>
    </location>
    <ligand>
        <name>NADP(+)</name>
        <dbReference type="ChEBI" id="CHEBI:58349"/>
    </ligand>
</feature>
<dbReference type="Pfam" id="PF03807">
    <property type="entry name" value="F420_oxidored"/>
    <property type="match status" value="1"/>
</dbReference>
<evidence type="ECO:0000256" key="2">
    <source>
        <dbReference type="ARBA" id="ARBA00022650"/>
    </source>
</evidence>
<dbReference type="PIRSF" id="PIRSF000193">
    <property type="entry name" value="Pyrrol-5-carb_rd"/>
    <property type="match status" value="1"/>
</dbReference>
<dbReference type="GO" id="GO:0055129">
    <property type="term" value="P:L-proline biosynthetic process"/>
    <property type="evidence" value="ECO:0007669"/>
    <property type="project" value="UniProtKB-UniRule"/>
</dbReference>
<dbReference type="STRING" id="1830138.SAMN05443507_103142"/>
<keyword evidence="12" id="KW-1185">Reference proteome</keyword>
<dbReference type="GO" id="GO:0005737">
    <property type="term" value="C:cytoplasm"/>
    <property type="evidence" value="ECO:0007669"/>
    <property type="project" value="UniProtKB-SubCell"/>
</dbReference>
<organism evidence="11 12">
    <name type="scientific">Alicyclobacillus tolerans</name>
    <dbReference type="NCBI Taxonomy" id="90970"/>
    <lineage>
        <taxon>Bacteria</taxon>
        <taxon>Bacillati</taxon>
        <taxon>Bacillota</taxon>
        <taxon>Bacilli</taxon>
        <taxon>Bacillales</taxon>
        <taxon>Alicyclobacillaceae</taxon>
        <taxon>Alicyclobacillus</taxon>
    </lineage>
</organism>
<evidence type="ECO:0000256" key="6">
    <source>
        <dbReference type="HAMAP-Rule" id="MF_01925"/>
    </source>
</evidence>
<evidence type="ECO:0000259" key="9">
    <source>
        <dbReference type="Pfam" id="PF03807"/>
    </source>
</evidence>
<dbReference type="InterPro" id="IPR029036">
    <property type="entry name" value="P5CR_dimer"/>
</dbReference>
<keyword evidence="3 6" id="KW-0521">NADP</keyword>
<comment type="function">
    <text evidence="5 6">Catalyzes the reduction of 1-pyrroline-5-carboxylate (PCA) to L-proline.</text>
</comment>
<dbReference type="SUPFAM" id="SSF48179">
    <property type="entry name" value="6-phosphogluconate dehydrogenase C-terminal domain-like"/>
    <property type="match status" value="1"/>
</dbReference>
<proteinExistence type="inferred from homology"/>
<evidence type="ECO:0000256" key="4">
    <source>
        <dbReference type="ARBA" id="ARBA00023002"/>
    </source>
</evidence>
<evidence type="ECO:0000256" key="8">
    <source>
        <dbReference type="PIRSR" id="PIRSR000193-1"/>
    </source>
</evidence>
<gene>
    <name evidence="6" type="primary">proC</name>
    <name evidence="11" type="ORF">SAMN05443507_103142</name>
</gene>
<dbReference type="AlphaFoldDB" id="A0A1M6M1Q4"/>
<comment type="subcellular location">
    <subcellularLocation>
        <location evidence="6">Cytoplasm</location>
    </subcellularLocation>
</comment>
<evidence type="ECO:0000256" key="5">
    <source>
        <dbReference type="ARBA" id="ARBA00058118"/>
    </source>
</evidence>
<dbReference type="Gene3D" id="3.40.50.720">
    <property type="entry name" value="NAD(P)-binding Rossmann-like Domain"/>
    <property type="match status" value="1"/>
</dbReference>
<dbReference type="SUPFAM" id="SSF51735">
    <property type="entry name" value="NAD(P)-binding Rossmann-fold domains"/>
    <property type="match status" value="1"/>
</dbReference>
<dbReference type="NCBIfam" id="TIGR00112">
    <property type="entry name" value="proC"/>
    <property type="match status" value="1"/>
</dbReference>
<dbReference type="EMBL" id="FRAF01000003">
    <property type="protein sequence ID" value="SHJ77240.1"/>
    <property type="molecule type" value="Genomic_DNA"/>
</dbReference>
<evidence type="ECO:0000256" key="1">
    <source>
        <dbReference type="ARBA" id="ARBA00005525"/>
    </source>
</evidence>
<dbReference type="Pfam" id="PF14748">
    <property type="entry name" value="P5CR_dimer"/>
    <property type="match status" value="1"/>
</dbReference>
<sequence length="292" mass="31609">MFSFNEADILPLGNKPAPRLFLLGAGAMAEAFIRGIVRKGALQPEQIYVLNRSRGQRLMELQEEYGVVPAKSLIDAADAAVVVLAVKPADAAQALDELRPYLHGQLLISFAAGLSTEWLLEAIGNQAAVVRTMPNLPVAVESGVTAVAFAEHVTHKDRLLARFLLEQVGAVVEMEESLLDAATAFSGSGPGFVCYFLEAMEESARRLGFDEETARALLLHTVAGTAKVLLDWQLSPEILRRRVTSPRGTTHAGLQVFEQSGLKTFVNEALQAAAARSAEMGKQFKTKDRPKD</sequence>
<dbReference type="EC" id="1.5.1.2" evidence="6 7"/>
<dbReference type="OrthoDB" id="9805754at2"/>
<feature type="domain" description="Pyrroline-5-carboxylate reductase catalytic N-terminal" evidence="9">
    <location>
        <begin position="22"/>
        <end position="113"/>
    </location>
</feature>